<feature type="transmembrane region" description="Helical" evidence="1">
    <location>
        <begin position="214"/>
        <end position="236"/>
    </location>
</feature>
<gene>
    <name evidence="3" type="ORF">NKR19_g9825</name>
</gene>
<comment type="caution">
    <text evidence="3">The sequence shown here is derived from an EMBL/GenBank/DDBJ whole genome shotgun (WGS) entry which is preliminary data.</text>
</comment>
<keyword evidence="2" id="KW-0732">Signal</keyword>
<evidence type="ECO:0000313" key="4">
    <source>
        <dbReference type="Proteomes" id="UP001174691"/>
    </source>
</evidence>
<accession>A0AA38R2P2</accession>
<protein>
    <recommendedName>
        <fullName evidence="5">Transmembrane protein</fullName>
    </recommendedName>
</protein>
<sequence length="246" mass="27691">MNVAMIRNFPQAFTSVLLAVLTLSYSGAYAHHTLNPIEEIRGHQQYEGQLLRYDLINALARFRHLKSEELSFVSKAAALSAAAVIGVFSWPTAETTVWAARMLWHWSFFMSSFALISSAHQRLLRHLPGKDDLDYDEDKIMLALNLFLQPPLAPADLSAKVQPRRISRRMLWVWQCPTMLMSYSWVLFLVGYALHVLTPVFHPSQAEISPKAQIALVTVCGCGLVVLNFIFCACLCQIRLQKGAQG</sequence>
<reference evidence="3" key="1">
    <citation type="submission" date="2022-07" db="EMBL/GenBank/DDBJ databases">
        <title>Fungi with potential for degradation of polypropylene.</title>
        <authorList>
            <person name="Gostincar C."/>
        </authorList>
    </citation>
    <scope>NUCLEOTIDE SEQUENCE</scope>
    <source>
        <strain evidence="3">EXF-13287</strain>
    </source>
</reference>
<feature type="transmembrane region" description="Helical" evidence="1">
    <location>
        <begin position="72"/>
        <end position="90"/>
    </location>
</feature>
<keyword evidence="1" id="KW-0472">Membrane</keyword>
<feature type="transmembrane region" description="Helical" evidence="1">
    <location>
        <begin position="102"/>
        <end position="120"/>
    </location>
</feature>
<keyword evidence="1" id="KW-0812">Transmembrane</keyword>
<keyword evidence="4" id="KW-1185">Reference proteome</keyword>
<keyword evidence="1" id="KW-1133">Transmembrane helix</keyword>
<evidence type="ECO:0000256" key="2">
    <source>
        <dbReference type="SAM" id="SignalP"/>
    </source>
</evidence>
<name>A0AA38R2P2_9PEZI</name>
<evidence type="ECO:0000313" key="3">
    <source>
        <dbReference type="EMBL" id="KAJ9130613.1"/>
    </source>
</evidence>
<feature type="chain" id="PRO_5041318699" description="Transmembrane protein" evidence="2">
    <location>
        <begin position="31"/>
        <end position="246"/>
    </location>
</feature>
<feature type="signal peptide" evidence="2">
    <location>
        <begin position="1"/>
        <end position="30"/>
    </location>
</feature>
<dbReference type="AlphaFoldDB" id="A0AA38R2P2"/>
<proteinExistence type="predicted"/>
<feature type="transmembrane region" description="Helical" evidence="1">
    <location>
        <begin position="171"/>
        <end position="194"/>
    </location>
</feature>
<evidence type="ECO:0000256" key="1">
    <source>
        <dbReference type="SAM" id="Phobius"/>
    </source>
</evidence>
<dbReference type="Proteomes" id="UP001174691">
    <property type="component" value="Unassembled WGS sequence"/>
</dbReference>
<organism evidence="3 4">
    <name type="scientific">Coniochaeta hoffmannii</name>
    <dbReference type="NCBI Taxonomy" id="91930"/>
    <lineage>
        <taxon>Eukaryota</taxon>
        <taxon>Fungi</taxon>
        <taxon>Dikarya</taxon>
        <taxon>Ascomycota</taxon>
        <taxon>Pezizomycotina</taxon>
        <taxon>Sordariomycetes</taxon>
        <taxon>Sordariomycetidae</taxon>
        <taxon>Coniochaetales</taxon>
        <taxon>Coniochaetaceae</taxon>
        <taxon>Coniochaeta</taxon>
    </lineage>
</organism>
<evidence type="ECO:0008006" key="5">
    <source>
        <dbReference type="Google" id="ProtNLM"/>
    </source>
</evidence>
<dbReference type="EMBL" id="JANBVN010000262">
    <property type="protein sequence ID" value="KAJ9130613.1"/>
    <property type="molecule type" value="Genomic_DNA"/>
</dbReference>